<sequence>MMRRTKAKSTFSAAAAVLLIVMAAAGCTSGEKSNKVLDEGGKSFILKGITDLQQVSQITGADSPNKTDQYAVYGTDLGSMFNAGDKTYFVFGDTFGERAADQIGGGGSFWRSNTIGYTTDKDPSDGIKLDGMIADDTGLAAELLPSAKVDFDEMTKIPTYGLAANGAMYLYYMSVNHWGDPGKWDANYSSVAKSTDNGQNWQLLDQLKWPGGSNFIQVSPYKVQTDKDHAEIYFWCIPSGRFGGVQLMKVDESNIENFADYRYYAGKDADGAPIWSTKLEEAKTVVDDTVGELSVVWNSYLNRWLMTYLKEGEGVVIREGLAPWGPWGDPIDLVTASEQPGLYGPFMNERYTENDGKTIYFTLSLWDPYNVFWFKASLQK</sequence>
<evidence type="ECO:0000259" key="2">
    <source>
        <dbReference type="Pfam" id="PF13810"/>
    </source>
</evidence>
<dbReference type="PROSITE" id="PS51257">
    <property type="entry name" value="PROKAR_LIPOPROTEIN"/>
    <property type="match status" value="1"/>
</dbReference>
<feature type="domain" description="DUF4185" evidence="2">
    <location>
        <begin position="63"/>
        <end position="375"/>
    </location>
</feature>
<name>A0A3D9R2R1_9BACL</name>
<feature type="signal peptide" evidence="1">
    <location>
        <begin position="1"/>
        <end position="23"/>
    </location>
</feature>
<dbReference type="Proteomes" id="UP000256304">
    <property type="component" value="Unassembled WGS sequence"/>
</dbReference>
<keyword evidence="4" id="KW-1185">Reference proteome</keyword>
<feature type="chain" id="PRO_5017640006" evidence="1">
    <location>
        <begin position="24"/>
        <end position="380"/>
    </location>
</feature>
<dbReference type="EMBL" id="QTTN01000033">
    <property type="protein sequence ID" value="REE69595.1"/>
    <property type="molecule type" value="Genomic_DNA"/>
</dbReference>
<dbReference type="RefSeq" id="WP_245996158.1">
    <property type="nucleotide sequence ID" value="NZ_QTTN01000033.1"/>
</dbReference>
<reference evidence="3 4" key="1">
    <citation type="submission" date="2018-08" db="EMBL/GenBank/DDBJ databases">
        <title>Genomic Encyclopedia of Type Strains, Phase III (KMG-III): the genomes of soil and plant-associated and newly described type strains.</title>
        <authorList>
            <person name="Whitman W."/>
        </authorList>
    </citation>
    <scope>NUCLEOTIDE SEQUENCE [LARGE SCALE GENOMIC DNA]</scope>
    <source>
        <strain evidence="3 4">CGMCC 1.10966</strain>
    </source>
</reference>
<comment type="caution">
    <text evidence="3">The sequence shown here is derived from an EMBL/GenBank/DDBJ whole genome shotgun (WGS) entry which is preliminary data.</text>
</comment>
<protein>
    <submittedName>
        <fullName evidence="3">Uncharacterized protein DUF4185</fullName>
    </submittedName>
</protein>
<dbReference type="InterPro" id="IPR025442">
    <property type="entry name" value="DUF4185"/>
</dbReference>
<dbReference type="Pfam" id="PF13810">
    <property type="entry name" value="DUF4185"/>
    <property type="match status" value="1"/>
</dbReference>
<evidence type="ECO:0000256" key="1">
    <source>
        <dbReference type="SAM" id="SignalP"/>
    </source>
</evidence>
<evidence type="ECO:0000313" key="3">
    <source>
        <dbReference type="EMBL" id="REE69595.1"/>
    </source>
</evidence>
<accession>A0A3D9R2R1</accession>
<evidence type="ECO:0000313" key="4">
    <source>
        <dbReference type="Proteomes" id="UP000256304"/>
    </source>
</evidence>
<dbReference type="AlphaFoldDB" id="A0A3D9R2R1"/>
<proteinExistence type="predicted"/>
<gene>
    <name evidence="3" type="ORF">A8990_13360</name>
</gene>
<keyword evidence="1" id="KW-0732">Signal</keyword>
<organism evidence="3 4">
    <name type="scientific">Paenibacillus taihuensis</name>
    <dbReference type="NCBI Taxonomy" id="1156355"/>
    <lineage>
        <taxon>Bacteria</taxon>
        <taxon>Bacillati</taxon>
        <taxon>Bacillota</taxon>
        <taxon>Bacilli</taxon>
        <taxon>Bacillales</taxon>
        <taxon>Paenibacillaceae</taxon>
        <taxon>Paenibacillus</taxon>
    </lineage>
</organism>